<organism evidence="2 3">
    <name type="scientific">Eleutherodactylus coqui</name>
    <name type="common">Puerto Rican coqui</name>
    <dbReference type="NCBI Taxonomy" id="57060"/>
    <lineage>
        <taxon>Eukaryota</taxon>
        <taxon>Metazoa</taxon>
        <taxon>Chordata</taxon>
        <taxon>Craniata</taxon>
        <taxon>Vertebrata</taxon>
        <taxon>Euteleostomi</taxon>
        <taxon>Amphibia</taxon>
        <taxon>Batrachia</taxon>
        <taxon>Anura</taxon>
        <taxon>Neobatrachia</taxon>
        <taxon>Hyloidea</taxon>
        <taxon>Eleutherodactylidae</taxon>
        <taxon>Eleutherodactylinae</taxon>
        <taxon>Eleutherodactylus</taxon>
        <taxon>Eleutherodactylus</taxon>
    </lineage>
</organism>
<gene>
    <name evidence="2" type="ORF">GDO78_022941</name>
</gene>
<feature type="region of interest" description="Disordered" evidence="1">
    <location>
        <begin position="35"/>
        <end position="56"/>
    </location>
</feature>
<dbReference type="EMBL" id="WNTK01009087">
    <property type="protein sequence ID" value="KAG9462878.1"/>
    <property type="molecule type" value="Genomic_DNA"/>
</dbReference>
<dbReference type="Proteomes" id="UP000770717">
    <property type="component" value="Unassembled WGS sequence"/>
</dbReference>
<evidence type="ECO:0000313" key="2">
    <source>
        <dbReference type="EMBL" id="KAG9462878.1"/>
    </source>
</evidence>
<accession>A0A8J6E9D6</accession>
<evidence type="ECO:0000256" key="1">
    <source>
        <dbReference type="SAM" id="MobiDB-lite"/>
    </source>
</evidence>
<evidence type="ECO:0000313" key="3">
    <source>
        <dbReference type="Proteomes" id="UP000770717"/>
    </source>
</evidence>
<sequence>MQTAARNVARQTNCSMSYFCAGLAQIRHSPGRRLWSAHAPAARQPHMTEPGPPGAGEYVLVSAGARVGSRGENSRRRIRPARLQAALQGQLSTFCIM</sequence>
<protein>
    <submittedName>
        <fullName evidence="2">Uncharacterized protein</fullName>
    </submittedName>
</protein>
<keyword evidence="3" id="KW-1185">Reference proteome</keyword>
<name>A0A8J6E9D6_ELECQ</name>
<dbReference type="AlphaFoldDB" id="A0A8J6E9D6"/>
<reference evidence="2" key="1">
    <citation type="thesis" date="2020" institute="ProQuest LLC" country="789 East Eisenhower Parkway, Ann Arbor, MI, USA">
        <title>Comparative Genomics and Chromosome Evolution.</title>
        <authorList>
            <person name="Mudd A.B."/>
        </authorList>
    </citation>
    <scope>NUCLEOTIDE SEQUENCE</scope>
    <source>
        <strain evidence="2">HN-11 Male</strain>
        <tissue evidence="2">Kidney and liver</tissue>
    </source>
</reference>
<proteinExistence type="predicted"/>
<comment type="caution">
    <text evidence="2">The sequence shown here is derived from an EMBL/GenBank/DDBJ whole genome shotgun (WGS) entry which is preliminary data.</text>
</comment>